<evidence type="ECO:0000313" key="1">
    <source>
        <dbReference type="EMBL" id="JAD37223.1"/>
    </source>
</evidence>
<accession>A0A0A8ZHS5</accession>
<proteinExistence type="predicted"/>
<dbReference type="EMBL" id="GBRH01260672">
    <property type="protein sequence ID" value="JAD37223.1"/>
    <property type="molecule type" value="Transcribed_RNA"/>
</dbReference>
<sequence>MLVFWNQITSKTYETSIIRIKCFNKM</sequence>
<reference evidence="1" key="2">
    <citation type="journal article" date="2015" name="Data Brief">
        <title>Shoot transcriptome of the giant reed, Arundo donax.</title>
        <authorList>
            <person name="Barrero R.A."/>
            <person name="Guerrero F.D."/>
            <person name="Moolhuijzen P."/>
            <person name="Goolsby J.A."/>
            <person name="Tidwell J."/>
            <person name="Bellgard S.E."/>
            <person name="Bellgard M.I."/>
        </authorList>
    </citation>
    <scope>NUCLEOTIDE SEQUENCE</scope>
    <source>
        <tissue evidence="1">Shoot tissue taken approximately 20 cm above the soil surface</tissue>
    </source>
</reference>
<reference evidence="1" key="1">
    <citation type="submission" date="2014-09" db="EMBL/GenBank/DDBJ databases">
        <authorList>
            <person name="Magalhaes I.L.F."/>
            <person name="Oliveira U."/>
            <person name="Santos F.R."/>
            <person name="Vidigal T.H.D.A."/>
            <person name="Brescovit A.D."/>
            <person name="Santos A.J."/>
        </authorList>
    </citation>
    <scope>NUCLEOTIDE SEQUENCE</scope>
    <source>
        <tissue evidence="1">Shoot tissue taken approximately 20 cm above the soil surface</tissue>
    </source>
</reference>
<dbReference type="AlphaFoldDB" id="A0A0A8ZHS5"/>
<protein>
    <submittedName>
        <fullName evidence="1">Uncharacterized protein</fullName>
    </submittedName>
</protein>
<organism evidence="1">
    <name type="scientific">Arundo donax</name>
    <name type="common">Giant reed</name>
    <name type="synonym">Donax arundinaceus</name>
    <dbReference type="NCBI Taxonomy" id="35708"/>
    <lineage>
        <taxon>Eukaryota</taxon>
        <taxon>Viridiplantae</taxon>
        <taxon>Streptophyta</taxon>
        <taxon>Embryophyta</taxon>
        <taxon>Tracheophyta</taxon>
        <taxon>Spermatophyta</taxon>
        <taxon>Magnoliopsida</taxon>
        <taxon>Liliopsida</taxon>
        <taxon>Poales</taxon>
        <taxon>Poaceae</taxon>
        <taxon>PACMAD clade</taxon>
        <taxon>Arundinoideae</taxon>
        <taxon>Arundineae</taxon>
        <taxon>Arundo</taxon>
    </lineage>
</organism>
<name>A0A0A8ZHS5_ARUDO</name>